<comment type="subcellular location">
    <subcellularLocation>
        <location evidence="1 17">Cell membrane</location>
        <topology evidence="1 17">Multi-pass membrane protein</topology>
    </subcellularLocation>
</comment>
<dbReference type="RefSeq" id="WP_094363947.1">
    <property type="nucleotide sequence ID" value="NZ_NMVQ01000012.1"/>
</dbReference>
<evidence type="ECO:0000313" key="19">
    <source>
        <dbReference type="EMBL" id="OYO22202.1"/>
    </source>
</evidence>
<evidence type="ECO:0000256" key="16">
    <source>
        <dbReference type="ARBA" id="ARBA00048865"/>
    </source>
</evidence>
<feature type="binding site" evidence="17">
    <location>
        <position position="90"/>
    </location>
    <ligand>
        <name>Mg(2+)</name>
        <dbReference type="ChEBI" id="CHEBI:18420"/>
        <label>2</label>
    </ligand>
</feature>
<evidence type="ECO:0000256" key="13">
    <source>
        <dbReference type="ARBA" id="ARBA00023935"/>
    </source>
</evidence>
<dbReference type="InterPro" id="IPR043130">
    <property type="entry name" value="CDP-OH_PTrfase_TM_dom"/>
</dbReference>
<evidence type="ECO:0000256" key="10">
    <source>
        <dbReference type="ARBA" id="ARBA00022842"/>
    </source>
</evidence>
<evidence type="ECO:0000256" key="18">
    <source>
        <dbReference type="RuleBase" id="RU003750"/>
    </source>
</evidence>
<reference evidence="19 20" key="1">
    <citation type="submission" date="2017-07" db="EMBL/GenBank/DDBJ databases">
        <title>Draft whole genome sequences of clinical Proprionibacteriaceae strains.</title>
        <authorList>
            <person name="Bernier A.-M."/>
            <person name="Bernard K."/>
            <person name="Domingo M.-C."/>
        </authorList>
    </citation>
    <scope>NUCLEOTIDE SEQUENCE [LARGE SCALE GENOMIC DNA]</scope>
    <source>
        <strain evidence="19 20">NML 130396</strain>
    </source>
</reference>
<evidence type="ECO:0000256" key="15">
    <source>
        <dbReference type="ARBA" id="ARBA00033137"/>
    </source>
</evidence>
<comment type="catalytic activity">
    <reaction evidence="16 17">
        <text>a CDP-1,2-diacyl-sn-glycerol + 1D-myo-inositol 3-phosphate = a 1,2-diacyl-sn-glycero-3-phospho-(1D-myo-inositol-3-phosphate) + CMP + H(+)</text>
        <dbReference type="Rhea" id="RHEA:60504"/>
        <dbReference type="ChEBI" id="CHEBI:15378"/>
        <dbReference type="ChEBI" id="CHEBI:58088"/>
        <dbReference type="ChEBI" id="CHEBI:58332"/>
        <dbReference type="ChEBI" id="CHEBI:58401"/>
        <dbReference type="ChEBI" id="CHEBI:60377"/>
    </reaction>
</comment>
<comment type="catalytic activity">
    <reaction evidence="13 17">
        <text>1,2-di-(9Z-octadecenoyl)-sn-glycero-3-cytidine-5'-diphosphate + 1D-myo-inositol 3-phosphate = 1,2-di-(9Z-octadecenoyl)-sn-glycero-3-phospho-(1D-myo-inositol-3-phosphate) + CMP + H(+)</text>
        <dbReference type="Rhea" id="RHEA:61216"/>
        <dbReference type="ChEBI" id="CHEBI:15378"/>
        <dbReference type="ChEBI" id="CHEBI:58401"/>
        <dbReference type="ChEBI" id="CHEBI:60377"/>
        <dbReference type="ChEBI" id="CHEBI:85356"/>
        <dbReference type="ChEBI" id="CHEBI:144472"/>
    </reaction>
</comment>
<feature type="binding site" evidence="17">
    <location>
        <position position="65"/>
    </location>
    <ligand>
        <name>Mg(2+)</name>
        <dbReference type="ChEBI" id="CHEBI:18420"/>
        <label>1</label>
    </ligand>
</feature>
<name>A0A255H3S7_9ACTN</name>
<evidence type="ECO:0000256" key="3">
    <source>
        <dbReference type="ARBA" id="ARBA00005189"/>
    </source>
</evidence>
<feature type="binding site" evidence="17">
    <location>
        <position position="69"/>
    </location>
    <ligand>
        <name>a CDP-1,2-diacyl-sn-glycerol</name>
        <dbReference type="ChEBI" id="CHEBI:58332"/>
    </ligand>
</feature>
<dbReference type="GO" id="GO:0008654">
    <property type="term" value="P:phospholipid biosynthetic process"/>
    <property type="evidence" value="ECO:0007669"/>
    <property type="project" value="UniProtKB-UniRule"/>
</dbReference>
<keyword evidence="17" id="KW-1208">Phospholipid metabolism</keyword>
<keyword evidence="11 17" id="KW-1133">Transmembrane helix</keyword>
<evidence type="ECO:0000256" key="11">
    <source>
        <dbReference type="ARBA" id="ARBA00022989"/>
    </source>
</evidence>
<dbReference type="OrthoDB" id="116551at2"/>
<dbReference type="GO" id="GO:0016780">
    <property type="term" value="F:phosphotransferase activity, for other substituted phosphate groups"/>
    <property type="evidence" value="ECO:0007669"/>
    <property type="project" value="UniProtKB-UniRule"/>
</dbReference>
<comment type="cofactor">
    <cofactor evidence="17">
        <name>Mg(2+)</name>
        <dbReference type="ChEBI" id="CHEBI:18420"/>
    </cofactor>
    <text evidence="17">Contains a di-nuclear catalytic Mg(2+) center.</text>
</comment>
<dbReference type="UniPathway" id="UPA00220"/>
<evidence type="ECO:0000256" key="5">
    <source>
        <dbReference type="ARBA" id="ARBA00011738"/>
    </source>
</evidence>
<dbReference type="GO" id="GO:0000287">
    <property type="term" value="F:magnesium ion binding"/>
    <property type="evidence" value="ECO:0007669"/>
    <property type="project" value="UniProtKB-UniRule"/>
</dbReference>
<keyword evidence="17" id="KW-0443">Lipid metabolism</keyword>
<keyword evidence="17" id="KW-0594">Phospholipid biosynthesis</keyword>
<evidence type="ECO:0000256" key="14">
    <source>
        <dbReference type="ARBA" id="ARBA00024082"/>
    </source>
</evidence>
<comment type="caution">
    <text evidence="19">The sequence shown here is derived from an EMBL/GenBank/DDBJ whole genome shotgun (WGS) entry which is preliminary data.</text>
</comment>
<dbReference type="InterPro" id="IPR044268">
    <property type="entry name" value="PIP_synthase_PgsA1"/>
</dbReference>
<feature type="active site" description="Proton acceptor" evidence="17">
    <location>
        <position position="90"/>
    </location>
</feature>
<sequence length="210" mass="22171">MLERFRGMQAVVMRPLARGLLRAGIGPDAVTWFGTLSVVIAALVCFPLGWLWQGALIVGLLSCTDMVDGHMARELGRPSRWGSFLDATLDRFADAAVLGGLALHLALSGQLVWAAVAGVALVWAQATSYVKARAEAVGCHADAGPLTRADRVALALLGALAAGLGVPFALPVMVTLLAIGGLVTVVRRIAEVRRQLSGSELGSRWRRVRV</sequence>
<gene>
    <name evidence="19" type="ORF">CGZ93_08370</name>
</gene>
<evidence type="ECO:0000313" key="20">
    <source>
        <dbReference type="Proteomes" id="UP000216311"/>
    </source>
</evidence>
<comment type="function">
    <text evidence="17">Catalyzes the conjugation of the 1'-hydroxyl group of D-myo-inositol-3-phosphate (also named L-myo-inositol-1-phosphate) with a lipid tail of cytidine diphosphate diacylglycerol (CDP-DAG), forming phosphatidylinositol phosphate (PIP) and CMP. PIP is a precursor of phosphatidylinositol (PI) which is an essential lipid required for cell wall formation.</text>
</comment>
<keyword evidence="8 17" id="KW-0812">Transmembrane</keyword>
<protein>
    <recommendedName>
        <fullName evidence="14 17">Phosphatidylinositol phosphate synthase</fullName>
        <shortName evidence="17">PIP synthase</shortName>
        <ecNumber evidence="17">2.7.8.-</ecNumber>
    </recommendedName>
    <alternativeName>
        <fullName evidence="15 17">CDP-diacylglycerol--D-myo-inositol-3-phosphate 3-phosphatidyltransferase</fullName>
    </alternativeName>
</protein>
<dbReference type="EMBL" id="NMVQ01000012">
    <property type="protein sequence ID" value="OYO22202.1"/>
    <property type="molecule type" value="Genomic_DNA"/>
</dbReference>
<proteinExistence type="inferred from homology"/>
<evidence type="ECO:0000256" key="9">
    <source>
        <dbReference type="ARBA" id="ARBA00022723"/>
    </source>
</evidence>
<evidence type="ECO:0000256" key="4">
    <source>
        <dbReference type="ARBA" id="ARBA00010441"/>
    </source>
</evidence>
<evidence type="ECO:0000256" key="7">
    <source>
        <dbReference type="ARBA" id="ARBA00022679"/>
    </source>
</evidence>
<feature type="binding site" evidence="17">
    <location>
        <position position="86"/>
    </location>
    <ligand>
        <name>Mg(2+)</name>
        <dbReference type="ChEBI" id="CHEBI:18420"/>
        <label>2</label>
    </ligand>
</feature>
<evidence type="ECO:0000256" key="6">
    <source>
        <dbReference type="ARBA" id="ARBA00022475"/>
    </source>
</evidence>
<keyword evidence="20" id="KW-1185">Reference proteome</keyword>
<evidence type="ECO:0000256" key="8">
    <source>
        <dbReference type="ARBA" id="ARBA00022692"/>
    </source>
</evidence>
<dbReference type="NCBIfam" id="NF045883">
    <property type="entry name" value="PIPSynth"/>
    <property type="match status" value="1"/>
</dbReference>
<feature type="transmembrane region" description="Helical" evidence="17">
    <location>
        <begin position="153"/>
        <end position="186"/>
    </location>
</feature>
<comment type="pathway">
    <text evidence="3">Lipid metabolism.</text>
</comment>
<dbReference type="InterPro" id="IPR000462">
    <property type="entry name" value="CDP-OH_P_trans"/>
</dbReference>
<dbReference type="Proteomes" id="UP000216311">
    <property type="component" value="Unassembled WGS sequence"/>
</dbReference>
<evidence type="ECO:0000256" key="12">
    <source>
        <dbReference type="ARBA" id="ARBA00023136"/>
    </source>
</evidence>
<organism evidence="19 20">
    <name type="scientific">Enemella dayhoffiae</name>
    <dbReference type="NCBI Taxonomy" id="2016507"/>
    <lineage>
        <taxon>Bacteria</taxon>
        <taxon>Bacillati</taxon>
        <taxon>Actinomycetota</taxon>
        <taxon>Actinomycetes</taxon>
        <taxon>Propionibacteriales</taxon>
        <taxon>Propionibacteriaceae</taxon>
        <taxon>Enemella</taxon>
    </lineage>
</organism>
<dbReference type="PROSITE" id="PS00379">
    <property type="entry name" value="CDP_ALCOHOL_P_TRANSF"/>
    <property type="match status" value="1"/>
</dbReference>
<keyword evidence="9 17" id="KW-0479">Metal-binding</keyword>
<feature type="transmembrane region" description="Helical" evidence="17">
    <location>
        <begin position="20"/>
        <end position="44"/>
    </location>
</feature>
<dbReference type="EC" id="2.7.8.-" evidence="17"/>
<keyword evidence="7 17" id="KW-0808">Transferase</keyword>
<keyword evidence="6 17" id="KW-1003">Cell membrane</keyword>
<feature type="binding site" evidence="17">
    <location>
        <position position="73"/>
    </location>
    <ligand>
        <name>a CDP-1,2-diacyl-sn-glycerol</name>
        <dbReference type="ChEBI" id="CHEBI:58332"/>
    </ligand>
</feature>
<feature type="binding site" evidence="17">
    <location>
        <position position="86"/>
    </location>
    <ligand>
        <name>Mg(2+)</name>
        <dbReference type="ChEBI" id="CHEBI:18420"/>
        <label>1</label>
    </ligand>
</feature>
<feature type="transmembrane region" description="Helical" evidence="17">
    <location>
        <begin position="101"/>
        <end position="124"/>
    </location>
</feature>
<keyword evidence="17" id="KW-0444">Lipid biosynthesis</keyword>
<evidence type="ECO:0000256" key="2">
    <source>
        <dbReference type="ARBA" id="ARBA00004805"/>
    </source>
</evidence>
<dbReference type="Pfam" id="PF01066">
    <property type="entry name" value="CDP-OH_P_transf"/>
    <property type="match status" value="1"/>
</dbReference>
<evidence type="ECO:0000256" key="17">
    <source>
        <dbReference type="HAMAP-Rule" id="MF_02241"/>
    </source>
</evidence>
<feature type="binding site" evidence="17">
    <location>
        <begin position="28"/>
        <end position="31"/>
    </location>
    <ligand>
        <name>a CDP-1,2-diacyl-sn-glycerol</name>
        <dbReference type="ChEBI" id="CHEBI:58332"/>
    </ligand>
</feature>
<feature type="binding site" evidence="17">
    <location>
        <position position="68"/>
    </location>
    <ligand>
        <name>Mg(2+)</name>
        <dbReference type="ChEBI" id="CHEBI:18420"/>
        <label>1</label>
    </ligand>
</feature>
<accession>A0A255H3S7</accession>
<comment type="similarity">
    <text evidence="4 17 18">Belongs to the CDP-alcohol phosphatidyltransferase class-I family.</text>
</comment>
<comment type="pathway">
    <text evidence="2 17">Phospholipid metabolism; phosphatidylinositol phosphate biosynthesis.</text>
</comment>
<dbReference type="HAMAP" id="MF_02241">
    <property type="entry name" value="PIP_synthase"/>
    <property type="match status" value="1"/>
</dbReference>
<keyword evidence="10 17" id="KW-0460">Magnesium</keyword>
<feature type="binding site" evidence="17">
    <location>
        <position position="65"/>
    </location>
    <ligand>
        <name>Mg(2+)</name>
        <dbReference type="ChEBI" id="CHEBI:18420"/>
        <label>2</label>
    </ligand>
</feature>
<comment type="subunit">
    <text evidence="5 17">Homodimer.</text>
</comment>
<feature type="binding site" evidence="17">
    <location>
        <position position="79"/>
    </location>
    <ligand>
        <name>a CDP-1,2-diacyl-sn-glycerol</name>
        <dbReference type="ChEBI" id="CHEBI:58332"/>
    </ligand>
</feature>
<dbReference type="GO" id="GO:0005886">
    <property type="term" value="C:plasma membrane"/>
    <property type="evidence" value="ECO:0007669"/>
    <property type="project" value="UniProtKB-SubCell"/>
</dbReference>
<keyword evidence="12 17" id="KW-0472">Membrane</keyword>
<comment type="caution">
    <text evidence="17">Lacks conserved residue(s) required for the propagation of feature annotation.</text>
</comment>
<dbReference type="AlphaFoldDB" id="A0A255H3S7"/>
<evidence type="ECO:0000256" key="1">
    <source>
        <dbReference type="ARBA" id="ARBA00004651"/>
    </source>
</evidence>
<dbReference type="InterPro" id="IPR048254">
    <property type="entry name" value="CDP_ALCOHOL_P_TRANSF_CS"/>
</dbReference>
<dbReference type="Gene3D" id="1.20.120.1760">
    <property type="match status" value="1"/>
</dbReference>